<accession>A0AAU9SR46</accession>
<evidence type="ECO:0000313" key="2">
    <source>
        <dbReference type="Proteomes" id="UP000836841"/>
    </source>
</evidence>
<name>A0AAU9SR46_THLAR</name>
<dbReference type="Pfam" id="PF19239">
    <property type="entry name" value="GIY_YIG_domain"/>
    <property type="match status" value="1"/>
</dbReference>
<dbReference type="GO" id="GO:0003677">
    <property type="term" value="F:DNA binding"/>
    <property type="evidence" value="ECO:0007669"/>
    <property type="project" value="InterPro"/>
</dbReference>
<dbReference type="Proteomes" id="UP000836841">
    <property type="component" value="Chromosome 6"/>
</dbReference>
<evidence type="ECO:0000313" key="1">
    <source>
        <dbReference type="EMBL" id="CAH2069708.1"/>
    </source>
</evidence>
<gene>
    <name evidence="1" type="ORF">TAV2_LOCUS18886</name>
</gene>
<sequence>MAKSNMPMISQLVKIRLVGKNYGSFAVGATIFKIEDYKQTEHGSAFSIWKHLIGSNDWEDFKNGKEGVSRYRNQNLPTESCQGLYELGVSVISQDQGRKIDPQNVLTAYLGQSERVRSRLQEYGRSGAHLPTRFFEDIFSKGGSILYRWAQMRNKRETQATEAKILWIYDYAWNTFCNGERRHLELVKKLGDGEFICHRKLSCEVDTQQFFRSRPQPYRF</sequence>
<dbReference type="GO" id="GO:0006355">
    <property type="term" value="P:regulation of DNA-templated transcription"/>
    <property type="evidence" value="ECO:0007669"/>
    <property type="project" value="InterPro"/>
</dbReference>
<protein>
    <submittedName>
        <fullName evidence="1">Uncharacterized protein</fullName>
    </submittedName>
</protein>
<dbReference type="EMBL" id="OU466862">
    <property type="protein sequence ID" value="CAH2069708.1"/>
    <property type="molecule type" value="Genomic_DNA"/>
</dbReference>
<proteinExistence type="predicted"/>
<dbReference type="AlphaFoldDB" id="A0AAU9SR46"/>
<reference evidence="1 2" key="1">
    <citation type="submission" date="2022-03" db="EMBL/GenBank/DDBJ databases">
        <authorList>
            <person name="Nunn A."/>
            <person name="Chopra R."/>
            <person name="Nunn A."/>
            <person name="Contreras Garrido A."/>
        </authorList>
    </citation>
    <scope>NUCLEOTIDE SEQUENCE [LARGE SCALE GENOMIC DNA]</scope>
</reference>
<organism evidence="1 2">
    <name type="scientific">Thlaspi arvense</name>
    <name type="common">Field penny-cress</name>
    <dbReference type="NCBI Taxonomy" id="13288"/>
    <lineage>
        <taxon>Eukaryota</taxon>
        <taxon>Viridiplantae</taxon>
        <taxon>Streptophyta</taxon>
        <taxon>Embryophyta</taxon>
        <taxon>Tracheophyta</taxon>
        <taxon>Spermatophyta</taxon>
        <taxon>Magnoliopsida</taxon>
        <taxon>eudicotyledons</taxon>
        <taxon>Gunneridae</taxon>
        <taxon>Pentapetalae</taxon>
        <taxon>rosids</taxon>
        <taxon>malvids</taxon>
        <taxon>Brassicales</taxon>
        <taxon>Brassicaceae</taxon>
        <taxon>Thlaspideae</taxon>
        <taxon>Thlaspi</taxon>
    </lineage>
</organism>
<dbReference type="InterPro" id="IPR038909">
    <property type="entry name" value="Effector_transcript"/>
</dbReference>
<dbReference type="PANTHER" id="PTHR35133">
    <property type="entry name" value="PROTEIN EFFECTOR OF TRANSCRIPTION 2-RELATED"/>
    <property type="match status" value="1"/>
</dbReference>
<keyword evidence="2" id="KW-1185">Reference proteome</keyword>
<dbReference type="PANTHER" id="PTHR35133:SF1">
    <property type="entry name" value="PROTEIN EFFECTOR OF TRANSCRIPTION 2-RELATED"/>
    <property type="match status" value="1"/>
</dbReference>